<reference evidence="1 2" key="1">
    <citation type="submission" date="2019-06" db="EMBL/GenBank/DDBJ databases">
        <title>Sequencing the genomes of 1000 actinobacteria strains.</title>
        <authorList>
            <person name="Klenk H.-P."/>
        </authorList>
    </citation>
    <scope>NUCLEOTIDE SEQUENCE [LARGE SCALE GENOMIC DNA]</scope>
    <source>
        <strain evidence="1 2">DSM 45015</strain>
    </source>
</reference>
<protein>
    <submittedName>
        <fullName evidence="1">Uncharacterized protein DUF2617</fullName>
    </submittedName>
</protein>
<dbReference type="Pfam" id="PF10936">
    <property type="entry name" value="DUF2617"/>
    <property type="match status" value="1"/>
</dbReference>
<name>A0A543NLS8_9ACTN</name>
<gene>
    <name evidence="1" type="ORF">FHX37_2778</name>
</gene>
<dbReference type="InterPro" id="IPR024486">
    <property type="entry name" value="DUF2617"/>
</dbReference>
<dbReference type="Proteomes" id="UP000317422">
    <property type="component" value="Unassembled WGS sequence"/>
</dbReference>
<proteinExistence type="predicted"/>
<dbReference type="EMBL" id="VFQC01000001">
    <property type="protein sequence ID" value="TQN32795.1"/>
    <property type="molecule type" value="Genomic_DNA"/>
</dbReference>
<keyword evidence="2" id="KW-1185">Reference proteome</keyword>
<sequence length="183" mass="19973">MRTSLNAEFADTRASDLVWTLEEPELAPLAKLTVPLGACRAELRILGASHQVVLHRNGHTPLVETVACLPGREGELPPHVETTPAGAGTYTFTSEVAVLAWTEFTERVDRVRAAAGYDPHSVVASFPGNPYAVTTLTVQPPEEGQLRWRTWHGYPNTGELVTTTTVCAPDRAGRGRKEHPDRE</sequence>
<comment type="caution">
    <text evidence="1">The sequence shown here is derived from an EMBL/GenBank/DDBJ whole genome shotgun (WGS) entry which is preliminary data.</text>
</comment>
<organism evidence="1 2">
    <name type="scientific">Haloactinospora alba</name>
    <dbReference type="NCBI Taxonomy" id="405555"/>
    <lineage>
        <taxon>Bacteria</taxon>
        <taxon>Bacillati</taxon>
        <taxon>Actinomycetota</taxon>
        <taxon>Actinomycetes</taxon>
        <taxon>Streptosporangiales</taxon>
        <taxon>Nocardiopsidaceae</taxon>
        <taxon>Haloactinospora</taxon>
    </lineage>
</organism>
<dbReference type="AlphaFoldDB" id="A0A543NLS8"/>
<evidence type="ECO:0000313" key="1">
    <source>
        <dbReference type="EMBL" id="TQN32795.1"/>
    </source>
</evidence>
<evidence type="ECO:0000313" key="2">
    <source>
        <dbReference type="Proteomes" id="UP000317422"/>
    </source>
</evidence>
<accession>A0A543NLS8</accession>
<dbReference type="OrthoDB" id="4462506at2"/>
<dbReference type="RefSeq" id="WP_141924245.1">
    <property type="nucleotide sequence ID" value="NZ_VFQC01000001.1"/>
</dbReference>